<dbReference type="VEuPathDB" id="PiroplasmaDB:BMR1_01G00565"/>
<evidence type="ECO:0000256" key="1">
    <source>
        <dbReference type="SAM" id="SignalP"/>
    </source>
</evidence>
<dbReference type="OrthoDB" id="361235at2759"/>
<dbReference type="Proteomes" id="UP000002899">
    <property type="component" value="Chromosome I"/>
</dbReference>
<gene>
    <name evidence="2" type="ORF">BMR1_01G00565</name>
</gene>
<protein>
    <submittedName>
        <fullName evidence="2">Uncharacterized protein</fullName>
    </submittedName>
</protein>
<keyword evidence="1" id="KW-0732">Signal</keyword>
<dbReference type="EMBL" id="FO082871">
    <property type="protein sequence ID" value="CCF72583.1"/>
    <property type="molecule type" value="Genomic_DNA"/>
</dbReference>
<reference evidence="2 3" key="1">
    <citation type="journal article" date="2012" name="Nucleic Acids Res.">
        <title>Sequencing of the smallest Apicomplexan genome from the human pathogen Babesia microti.</title>
        <authorList>
            <person name="Cornillot E."/>
            <person name="Hadj-Kaddour K."/>
            <person name="Dassouli A."/>
            <person name="Noel B."/>
            <person name="Ranwez V."/>
            <person name="Vacherie B."/>
            <person name="Augagneur Y."/>
            <person name="Bres V."/>
            <person name="Duclos A."/>
            <person name="Randazzo S."/>
            <person name="Carcy B."/>
            <person name="Debierre-Grockiego F."/>
            <person name="Delbecq S."/>
            <person name="Moubri-Menage K."/>
            <person name="Shams-Eldin H."/>
            <person name="Usmani-Brown S."/>
            <person name="Bringaud F."/>
            <person name="Wincker P."/>
            <person name="Vivares C.P."/>
            <person name="Schwarz R.T."/>
            <person name="Schetters T.P."/>
            <person name="Krause P.J."/>
            <person name="Gorenflot A."/>
            <person name="Berry V."/>
            <person name="Barbe V."/>
            <person name="Ben Mamoun C."/>
        </authorList>
    </citation>
    <scope>NUCLEOTIDE SEQUENCE [LARGE SCALE GENOMIC DNA]</scope>
    <source>
        <strain evidence="2 3">RI</strain>
    </source>
</reference>
<keyword evidence="3" id="KW-1185">Reference proteome</keyword>
<dbReference type="OMA" id="RCRILLM"/>
<feature type="chain" id="PRO_5003710840" evidence="1">
    <location>
        <begin position="23"/>
        <end position="299"/>
    </location>
</feature>
<dbReference type="GeneID" id="24423193"/>
<dbReference type="KEGG" id="bmic:BMR1_01G00565"/>
<organism evidence="2 3">
    <name type="scientific">Babesia microti (strain RI)</name>
    <dbReference type="NCBI Taxonomy" id="1133968"/>
    <lineage>
        <taxon>Eukaryota</taxon>
        <taxon>Sar</taxon>
        <taxon>Alveolata</taxon>
        <taxon>Apicomplexa</taxon>
        <taxon>Aconoidasida</taxon>
        <taxon>Piroplasmida</taxon>
        <taxon>Babesiidae</taxon>
        <taxon>Babesia</taxon>
    </lineage>
</organism>
<name>I7I7S7_BABMR</name>
<reference evidence="2 3" key="3">
    <citation type="journal article" date="2016" name="Sci. Rep.">
        <title>Genome-wide diversity and gene expression profiling of Babesia microti isolates identify polymorphic genes that mediate host-pathogen interactions.</title>
        <authorList>
            <person name="Silva J.C."/>
            <person name="Cornillot E."/>
            <person name="McCracken C."/>
            <person name="Usmani-Brown S."/>
            <person name="Dwivedi A."/>
            <person name="Ifeonu O.O."/>
            <person name="Crabtree J."/>
            <person name="Gotia H.T."/>
            <person name="Virji A.Z."/>
            <person name="Reynes C."/>
            <person name="Colinge J."/>
            <person name="Kumar V."/>
            <person name="Lawres L."/>
            <person name="Pazzi J.E."/>
            <person name="Pablo J.V."/>
            <person name="Hung C."/>
            <person name="Brancato J."/>
            <person name="Kumari P."/>
            <person name="Orvis J."/>
            <person name="Tretina K."/>
            <person name="Chibucos M."/>
            <person name="Ott S."/>
            <person name="Sadzewicz L."/>
            <person name="Sengamalay N."/>
            <person name="Shetty A.C."/>
            <person name="Su Q."/>
            <person name="Tallon L."/>
            <person name="Fraser C.M."/>
            <person name="Frutos R."/>
            <person name="Molina D.M."/>
            <person name="Krause P.J."/>
            <person name="Ben Mamoun C."/>
        </authorList>
    </citation>
    <scope>NUCLEOTIDE SEQUENCE [LARGE SCALE GENOMIC DNA]</scope>
    <source>
        <strain evidence="2 3">RI</strain>
    </source>
</reference>
<proteinExistence type="predicted"/>
<sequence>MVWSYMRCRILLMTLHIQLYHGFTVKNNTINSTKSWAKSVRYNYKYSTQYLKKKGDIKTKRYFEMWKDYDPYYVIHKFLHKNDPDNPNFKYDLALATRPTCKYNLFKHYKKAPGFRFFWYGSHKKSPSGSINRYINYKNRNEFRFSKLRSFYHLLDYVHPKYKDNPIYIYYMNKFLALHGKEAKEYFKTLPCPEMPQPKPNLHSDSFEVHGANFSFVDKKNRNSPYDVYSPFYRTARSSKRRRFRSAIPLVAEERCKNRRERLLKRKMARLDKLKELNINPMDRFIKKRKFYNQPSPDY</sequence>
<accession>I7I7S7</accession>
<evidence type="ECO:0000313" key="3">
    <source>
        <dbReference type="Proteomes" id="UP000002899"/>
    </source>
</evidence>
<dbReference type="AlphaFoldDB" id="I7I7S7"/>
<dbReference type="RefSeq" id="XP_012647192.1">
    <property type="nucleotide sequence ID" value="XM_012791738.1"/>
</dbReference>
<reference evidence="2 3" key="2">
    <citation type="journal article" date="2013" name="PLoS ONE">
        <title>Whole genome mapping and re-organization of the nuclear and mitochondrial genomes of Babesia microti isolates.</title>
        <authorList>
            <person name="Cornillot E."/>
            <person name="Dassouli A."/>
            <person name="Garg A."/>
            <person name="Pachikara N."/>
            <person name="Randazzo S."/>
            <person name="Depoix D."/>
            <person name="Carcy B."/>
            <person name="Delbecq S."/>
            <person name="Frutos R."/>
            <person name="Silva J.C."/>
            <person name="Sutton R."/>
            <person name="Krause P.J."/>
            <person name="Mamoun C.B."/>
        </authorList>
    </citation>
    <scope>NUCLEOTIDE SEQUENCE [LARGE SCALE GENOMIC DNA]</scope>
    <source>
        <strain evidence="2 3">RI</strain>
    </source>
</reference>
<evidence type="ECO:0000313" key="2">
    <source>
        <dbReference type="EMBL" id="CCF72583.1"/>
    </source>
</evidence>
<feature type="signal peptide" evidence="1">
    <location>
        <begin position="1"/>
        <end position="22"/>
    </location>
</feature>